<dbReference type="PANTHER" id="PTHR21738:SF0">
    <property type="entry name" value="RIBOSOMAL RNA PROCESSING PROTEIN 36 HOMOLOG"/>
    <property type="match status" value="1"/>
</dbReference>
<evidence type="ECO:0000256" key="5">
    <source>
        <dbReference type="ARBA" id="ARBA00023242"/>
    </source>
</evidence>
<keyword evidence="6" id="KW-0687">Ribonucleoprotein</keyword>
<reference evidence="8 9" key="1">
    <citation type="submission" date="2014-11" db="EMBL/GenBank/DDBJ databases">
        <authorList>
            <person name="Zhu J."/>
            <person name="Qi W."/>
            <person name="Song R."/>
        </authorList>
    </citation>
    <scope>NUCLEOTIDE SEQUENCE [LARGE SCALE GENOMIC DNA]</scope>
</reference>
<dbReference type="AlphaFoldDB" id="A0A0G4EKY3"/>
<feature type="region of interest" description="Disordered" evidence="7">
    <location>
        <begin position="132"/>
        <end position="158"/>
    </location>
</feature>
<proteinExistence type="inferred from homology"/>
<evidence type="ECO:0000256" key="1">
    <source>
        <dbReference type="ARBA" id="ARBA00004604"/>
    </source>
</evidence>
<accession>A0A0G4EKY3</accession>
<dbReference type="STRING" id="1169540.A0A0G4EKY3"/>
<feature type="region of interest" description="Disordered" evidence="7">
    <location>
        <begin position="1"/>
        <end position="111"/>
    </location>
</feature>
<dbReference type="OMA" id="CRNVEQK"/>
<keyword evidence="5 6" id="KW-0539">Nucleus</keyword>
<comment type="function">
    <text evidence="6">Component of the 90S pre-ribosome involved in the maturation of rRNAs. Required for early cleavages of the pre-RNAs in the 40S ribosomal subunit maturation pathway.</text>
</comment>
<dbReference type="PANTHER" id="PTHR21738">
    <property type="entry name" value="RIBOSOMAL RNA PROCESSING PROTEIN 36 HOMOLOG"/>
    <property type="match status" value="1"/>
</dbReference>
<evidence type="ECO:0000256" key="2">
    <source>
        <dbReference type="ARBA" id="ARBA00009418"/>
    </source>
</evidence>
<name>A0A0G4EKY3_VITBC</name>
<evidence type="ECO:0000256" key="6">
    <source>
        <dbReference type="RuleBase" id="RU368027"/>
    </source>
</evidence>
<evidence type="ECO:0000313" key="8">
    <source>
        <dbReference type="EMBL" id="CEL98055.1"/>
    </source>
</evidence>
<dbReference type="Proteomes" id="UP000041254">
    <property type="component" value="Unassembled WGS sequence"/>
</dbReference>
<keyword evidence="4 6" id="KW-0698">rRNA processing</keyword>
<dbReference type="GO" id="GO:0000462">
    <property type="term" value="P:maturation of SSU-rRNA from tricistronic rRNA transcript (SSU-rRNA, 5.8S rRNA, LSU-rRNA)"/>
    <property type="evidence" value="ECO:0007669"/>
    <property type="project" value="TreeGrafter"/>
</dbReference>
<evidence type="ECO:0000256" key="3">
    <source>
        <dbReference type="ARBA" id="ARBA00022517"/>
    </source>
</evidence>
<dbReference type="PhylomeDB" id="A0A0G4EKY3"/>
<dbReference type="InterPro" id="IPR009292">
    <property type="entry name" value="RRP36"/>
</dbReference>
<comment type="subcellular location">
    <subcellularLocation>
        <location evidence="1 6">Nucleus</location>
        <location evidence="1 6">Nucleolus</location>
    </subcellularLocation>
</comment>
<evidence type="ECO:0000256" key="7">
    <source>
        <dbReference type="SAM" id="MobiDB-lite"/>
    </source>
</evidence>
<dbReference type="Pfam" id="PF06102">
    <property type="entry name" value="RRP36"/>
    <property type="match status" value="1"/>
</dbReference>
<dbReference type="GO" id="GO:0030686">
    <property type="term" value="C:90S preribosome"/>
    <property type="evidence" value="ECO:0007669"/>
    <property type="project" value="TreeGrafter"/>
</dbReference>
<dbReference type="InParanoid" id="A0A0G4EKY3"/>
<comment type="subunit">
    <text evidence="6">Associates with 90S and pre-40S pre-ribosomal particles.</text>
</comment>
<feature type="compositionally biased region" description="Basic and acidic residues" evidence="7">
    <location>
        <begin position="242"/>
        <end position="262"/>
    </location>
</feature>
<keyword evidence="3 6" id="KW-0690">Ribosome biogenesis</keyword>
<gene>
    <name evidence="8" type="ORF">Vbra_7832</name>
</gene>
<evidence type="ECO:0000313" key="9">
    <source>
        <dbReference type="Proteomes" id="UP000041254"/>
    </source>
</evidence>
<dbReference type="GO" id="GO:0005730">
    <property type="term" value="C:nucleolus"/>
    <property type="evidence" value="ECO:0007669"/>
    <property type="project" value="UniProtKB-SubCell"/>
</dbReference>
<dbReference type="EMBL" id="CDMY01000261">
    <property type="protein sequence ID" value="CEL98055.1"/>
    <property type="molecule type" value="Genomic_DNA"/>
</dbReference>
<sequence length="262" mass="30161">MRKTVKAARTDPASADEDRAELHSIPFEQLRRLQKDGFVAHTPRTRTHAAEAATSDGPPTGKKIGSKKRKKPLEVSSKTPVAPPPTSEAPLRKKRPVARDPRFSDLSGPLNMDRFRASYSFLDDIREREKDVLQQTIKQQSWGGKKRRKAAPKLSDREVQEAQNVLKSMRQQDSLRQRRGELIDMKRELKQQEKKNIVETGKKPFFYSEGKVKQLLMKKKYEELKKQGKVDAFVKKKRKRQAAKDRKLLPNQRPREASLDDA</sequence>
<dbReference type="VEuPathDB" id="CryptoDB:Vbra_7832"/>
<feature type="compositionally biased region" description="Polar residues" evidence="7">
    <location>
        <begin position="133"/>
        <end position="142"/>
    </location>
</feature>
<protein>
    <recommendedName>
        <fullName evidence="6">rRNA biogenesis protein RRP36</fullName>
    </recommendedName>
</protein>
<comment type="similarity">
    <text evidence="2 6">Belongs to the RRP36 family.</text>
</comment>
<dbReference type="OrthoDB" id="448446at2759"/>
<keyword evidence="9" id="KW-1185">Reference proteome</keyword>
<evidence type="ECO:0000256" key="4">
    <source>
        <dbReference type="ARBA" id="ARBA00022552"/>
    </source>
</evidence>
<feature type="region of interest" description="Disordered" evidence="7">
    <location>
        <begin position="227"/>
        <end position="262"/>
    </location>
</feature>
<organism evidence="8 9">
    <name type="scientific">Vitrella brassicaformis (strain CCMP3155)</name>
    <dbReference type="NCBI Taxonomy" id="1169540"/>
    <lineage>
        <taxon>Eukaryota</taxon>
        <taxon>Sar</taxon>
        <taxon>Alveolata</taxon>
        <taxon>Colpodellida</taxon>
        <taxon>Vitrellaceae</taxon>
        <taxon>Vitrella</taxon>
    </lineage>
</organism>